<dbReference type="STRING" id="388413.ALPR1_07720"/>
<evidence type="ECO:0000313" key="1">
    <source>
        <dbReference type="EMBL" id="EAZ80796.1"/>
    </source>
</evidence>
<dbReference type="Proteomes" id="UP000003919">
    <property type="component" value="Chromosome"/>
</dbReference>
<dbReference type="HOGENOM" id="CLU_3057785_0_0_10"/>
<dbReference type="EMBL" id="AAXU02000001">
    <property type="protein sequence ID" value="EAZ80796.1"/>
    <property type="molecule type" value="Genomic_DNA"/>
</dbReference>
<gene>
    <name evidence="1" type="ORF">ALPR1_07720</name>
</gene>
<proteinExistence type="predicted"/>
<accession>A3HZW0</accession>
<organism evidence="1 2">
    <name type="scientific">Algoriphagus machipongonensis</name>
    <dbReference type="NCBI Taxonomy" id="388413"/>
    <lineage>
        <taxon>Bacteria</taxon>
        <taxon>Pseudomonadati</taxon>
        <taxon>Bacteroidota</taxon>
        <taxon>Cytophagia</taxon>
        <taxon>Cytophagales</taxon>
        <taxon>Cyclobacteriaceae</taxon>
        <taxon>Algoriphagus</taxon>
    </lineage>
</organism>
<reference evidence="1 2" key="1">
    <citation type="journal article" date="2011" name="J. Bacteriol.">
        <title>Complete genome sequence of Algoriphagus sp. PR1, bacterial prey of a colony-forming choanoflagellate.</title>
        <authorList>
            <person name="Alegado R.A."/>
            <person name="Ferriera S."/>
            <person name="Nusbaum C."/>
            <person name="Young S.K."/>
            <person name="Zeng Q."/>
            <person name="Imamovic A."/>
            <person name="Fairclough S.R."/>
            <person name="King N."/>
        </authorList>
    </citation>
    <scope>NUCLEOTIDE SEQUENCE [LARGE SCALE GENOMIC DNA]</scope>
    <source>
        <strain evidence="1 2">PR1</strain>
    </source>
</reference>
<dbReference type="AlphaFoldDB" id="A3HZW0"/>
<protein>
    <submittedName>
        <fullName evidence="1">Uncharacterized protein</fullName>
    </submittedName>
</protein>
<name>A3HZW0_9BACT</name>
<sequence length="53" mass="6614">MINQLWFFPIYQDLQRVNSIGWDLLFTCEFFEVWDSNFSQLKFCIFKIDFYTD</sequence>
<dbReference type="EMBL" id="CM001023">
    <property type="protein sequence ID" value="EAZ80796.1"/>
    <property type="molecule type" value="Genomic_DNA"/>
</dbReference>
<keyword evidence="2" id="KW-1185">Reference proteome</keyword>
<evidence type="ECO:0000313" key="2">
    <source>
        <dbReference type="Proteomes" id="UP000003919"/>
    </source>
</evidence>
<comment type="caution">
    <text evidence="1">The sequence shown here is derived from an EMBL/GenBank/DDBJ whole genome shotgun (WGS) entry which is preliminary data.</text>
</comment>